<evidence type="ECO:0000256" key="1">
    <source>
        <dbReference type="ARBA" id="ARBA00004225"/>
    </source>
</evidence>
<dbReference type="GO" id="GO:0031966">
    <property type="term" value="C:mitochondrial membrane"/>
    <property type="evidence" value="ECO:0007669"/>
    <property type="project" value="UniProtKB-SubCell"/>
</dbReference>
<evidence type="ECO:0000256" key="10">
    <source>
        <dbReference type="RuleBase" id="RU000488"/>
    </source>
</evidence>
<evidence type="ECO:0000256" key="2">
    <source>
        <dbReference type="ARBA" id="ARBA00006375"/>
    </source>
</evidence>
<gene>
    <name evidence="11" type="ORF">LAMO00422_LOCUS15295</name>
</gene>
<dbReference type="InterPro" id="IPR018108">
    <property type="entry name" value="MCP_transmembrane"/>
</dbReference>
<evidence type="ECO:0000256" key="4">
    <source>
        <dbReference type="ARBA" id="ARBA00022692"/>
    </source>
</evidence>
<dbReference type="PROSITE" id="PS50920">
    <property type="entry name" value="SOLCAR"/>
    <property type="match status" value="3"/>
</dbReference>
<dbReference type="SUPFAM" id="SSF103506">
    <property type="entry name" value="Mitochondrial carrier"/>
    <property type="match status" value="1"/>
</dbReference>
<protein>
    <recommendedName>
        <fullName evidence="12">Mitochondrial carrier protein</fullName>
    </recommendedName>
</protein>
<comment type="similarity">
    <text evidence="2 10">Belongs to the mitochondrial carrier (TC 2.A.29) family.</text>
</comment>
<keyword evidence="3 10" id="KW-0813">Transport</keyword>
<evidence type="ECO:0000256" key="8">
    <source>
        <dbReference type="ARBA" id="ARBA00023136"/>
    </source>
</evidence>
<evidence type="ECO:0000313" key="11">
    <source>
        <dbReference type="EMBL" id="CAD8456349.1"/>
    </source>
</evidence>
<comment type="subcellular location">
    <subcellularLocation>
        <location evidence="1">Mitochondrion membrane</location>
        <topology evidence="1">Multi-pass membrane protein</topology>
    </subcellularLocation>
</comment>
<keyword evidence="6" id="KW-1133">Transmembrane helix</keyword>
<evidence type="ECO:0000256" key="7">
    <source>
        <dbReference type="ARBA" id="ARBA00023128"/>
    </source>
</evidence>
<name>A0A7S0H341_9EUKA</name>
<dbReference type="Gene3D" id="1.50.40.10">
    <property type="entry name" value="Mitochondrial carrier domain"/>
    <property type="match status" value="1"/>
</dbReference>
<evidence type="ECO:0008006" key="12">
    <source>
        <dbReference type="Google" id="ProtNLM"/>
    </source>
</evidence>
<dbReference type="GO" id="GO:0022857">
    <property type="term" value="F:transmembrane transporter activity"/>
    <property type="evidence" value="ECO:0007669"/>
    <property type="project" value="TreeGrafter"/>
</dbReference>
<proteinExistence type="inferred from homology"/>
<organism evidence="11">
    <name type="scientific">Amorphochlora amoebiformis</name>
    <dbReference type="NCBI Taxonomy" id="1561963"/>
    <lineage>
        <taxon>Eukaryota</taxon>
        <taxon>Sar</taxon>
        <taxon>Rhizaria</taxon>
        <taxon>Cercozoa</taxon>
        <taxon>Chlorarachniophyceae</taxon>
        <taxon>Amorphochlora</taxon>
    </lineage>
</organism>
<sequence length="336" mass="37636">VDSVACQTVDATPRRERTTCSAFFQRNSHFRTNYRMVASSENEAIAVIKDLAAGTVGGCGGIIAGQPLDTVKVRIQSPTTRGLYRGPIHCFLKIVTDEGPLALFKGMTSPLVGNAPMQAIVFGMNGNANRIMDKYIPSLRQKERDLPGSKPNFLRLYLAGTWAGIGQLSVCVPVELIKCKLQVQQDQKVKTFKGPWDCVRQIYQKSGVLGLYRGFWATFWRDAPSYGLYFVLYEMSKWRLSDKEGKNTMLSLLFSGGVAGIGTWLFTYPFDIVKSIIQTLPIDCPRHERTLVYQFTTNYRLNGYRFFTRGLSACIARAIPANAATFLLYELTLKFI</sequence>
<feature type="non-terminal residue" evidence="11">
    <location>
        <position position="1"/>
    </location>
</feature>
<reference evidence="11" key="1">
    <citation type="submission" date="2021-01" db="EMBL/GenBank/DDBJ databases">
        <authorList>
            <person name="Corre E."/>
            <person name="Pelletier E."/>
            <person name="Niang G."/>
            <person name="Scheremetjew M."/>
            <person name="Finn R."/>
            <person name="Kale V."/>
            <person name="Holt S."/>
            <person name="Cochrane G."/>
            <person name="Meng A."/>
            <person name="Brown T."/>
            <person name="Cohen L."/>
        </authorList>
    </citation>
    <scope>NUCLEOTIDE SEQUENCE</scope>
    <source>
        <strain evidence="11">CCMP2058</strain>
    </source>
</reference>
<feature type="repeat" description="Solcar" evidence="9">
    <location>
        <begin position="151"/>
        <end position="239"/>
    </location>
</feature>
<dbReference type="Pfam" id="PF00153">
    <property type="entry name" value="Mito_carr"/>
    <property type="match status" value="3"/>
</dbReference>
<dbReference type="EMBL" id="HBEM01022435">
    <property type="protein sequence ID" value="CAD8456349.1"/>
    <property type="molecule type" value="Transcribed_RNA"/>
</dbReference>
<keyword evidence="5" id="KW-0677">Repeat</keyword>
<evidence type="ECO:0000256" key="3">
    <source>
        <dbReference type="ARBA" id="ARBA00022448"/>
    </source>
</evidence>
<dbReference type="InterPro" id="IPR050567">
    <property type="entry name" value="Mitochondrial_Carrier"/>
</dbReference>
<dbReference type="InterPro" id="IPR023395">
    <property type="entry name" value="MCP_dom_sf"/>
</dbReference>
<dbReference type="PRINTS" id="PR00926">
    <property type="entry name" value="MITOCARRIER"/>
</dbReference>
<keyword evidence="8 9" id="KW-0472">Membrane</keyword>
<dbReference type="PANTHER" id="PTHR45624:SF10">
    <property type="entry name" value="SLC (SOLUTE CARRIER) HOMOLOG"/>
    <property type="match status" value="1"/>
</dbReference>
<evidence type="ECO:0000256" key="6">
    <source>
        <dbReference type="ARBA" id="ARBA00022989"/>
    </source>
</evidence>
<dbReference type="InterPro" id="IPR002067">
    <property type="entry name" value="MCP"/>
</dbReference>
<keyword evidence="7" id="KW-0496">Mitochondrion</keyword>
<keyword evidence="4 9" id="KW-0812">Transmembrane</keyword>
<dbReference type="PANTHER" id="PTHR45624">
    <property type="entry name" value="MITOCHONDRIAL BASIC AMINO ACIDS TRANSPORTER-RELATED"/>
    <property type="match status" value="1"/>
</dbReference>
<evidence type="ECO:0000256" key="9">
    <source>
        <dbReference type="PROSITE-ProRule" id="PRU00282"/>
    </source>
</evidence>
<feature type="repeat" description="Solcar" evidence="9">
    <location>
        <begin position="45"/>
        <end position="131"/>
    </location>
</feature>
<dbReference type="AlphaFoldDB" id="A0A7S0H341"/>
<feature type="repeat" description="Solcar" evidence="9">
    <location>
        <begin position="247"/>
        <end position="335"/>
    </location>
</feature>
<accession>A0A7S0H341</accession>
<evidence type="ECO:0000256" key="5">
    <source>
        <dbReference type="ARBA" id="ARBA00022737"/>
    </source>
</evidence>